<dbReference type="Proteomes" id="UP000242645">
    <property type="component" value="Chromosome"/>
</dbReference>
<evidence type="ECO:0000313" key="2">
    <source>
        <dbReference type="EMBL" id="BAV91840.1"/>
    </source>
</evidence>
<proteinExistence type="predicted"/>
<name>A0A1J1E336_9BACT</name>
<evidence type="ECO:0000313" key="3">
    <source>
        <dbReference type="Proteomes" id="UP000242645"/>
    </source>
</evidence>
<feature type="region of interest" description="Disordered" evidence="1">
    <location>
        <begin position="261"/>
        <end position="338"/>
    </location>
</feature>
<evidence type="ECO:0000256" key="1">
    <source>
        <dbReference type="SAM" id="MobiDB-lite"/>
    </source>
</evidence>
<gene>
    <name evidence="2" type="ORF">RSDT_0328</name>
</gene>
<dbReference type="AlphaFoldDB" id="A0A1J1E336"/>
<evidence type="ECO:0008006" key="4">
    <source>
        <dbReference type="Google" id="ProtNLM"/>
    </source>
</evidence>
<protein>
    <recommendedName>
        <fullName evidence="4">Lipoprotein</fullName>
    </recommendedName>
</protein>
<organism evidence="2 3">
    <name type="scientific">Candidatus Desulfovibrio trichonymphae</name>
    <dbReference type="NCBI Taxonomy" id="1725232"/>
    <lineage>
        <taxon>Bacteria</taxon>
        <taxon>Pseudomonadati</taxon>
        <taxon>Thermodesulfobacteriota</taxon>
        <taxon>Desulfovibrionia</taxon>
        <taxon>Desulfovibrionales</taxon>
        <taxon>Desulfovibrionaceae</taxon>
        <taxon>Desulfovibrio</taxon>
    </lineage>
</organism>
<accession>A0A1J1E336</accession>
<keyword evidence="3" id="KW-1185">Reference proteome</keyword>
<dbReference type="PROSITE" id="PS51257">
    <property type="entry name" value="PROKAR_LIPOPROTEIN"/>
    <property type="match status" value="1"/>
</dbReference>
<reference evidence="2 3" key="1">
    <citation type="journal article" date="2017" name="ISME J.">
        <title>Genome of 'Ca. Desulfovibrio trichonymphae', an H2-oxidizing bacterium in a tripartite symbiotic system within a protist cell in the termite gut.</title>
        <authorList>
            <person name="Kuwahara H."/>
            <person name="Yuki M."/>
            <person name="Izawa K."/>
            <person name="Ohkuma M."/>
            <person name="Hongoh Y."/>
        </authorList>
    </citation>
    <scope>NUCLEOTIDE SEQUENCE [LARGE SCALE GENOMIC DNA]</scope>
    <source>
        <strain evidence="2 3">Rs-N31</strain>
    </source>
</reference>
<dbReference type="KEGG" id="dtr:RSDT_0328"/>
<sequence>MLKLLLYSFLLLAAVLTSISGCSSYQPTKNAWKSTKNFWNVYLSPPAEVDYEEKNDLSPRALELTSSMVGIDLELSRLERVMLNADKPPTRVWVTNFMTSFPWLNGFAGVKNDGTILGQEPAAPIKDLDFIPLLYEDKKQNSRALRADVQNTPLGPEILLAAPLYDSVDFLGVVTAHFDMRTLAQYSGSPENMVILSPRALLWPGKYAYAATPLAGVNWTDIISNSSSGICKNINGSFYYIVRYLGNLPLVFAVPESGSFPEGNGDTEQGRPFFPKEPEKLSPPPITERKSRIDAIAAPDEASAEDSHAQPEQQADAASDRLDLGTDLRPTVALRRPV</sequence>
<dbReference type="EMBL" id="AP017368">
    <property type="protein sequence ID" value="BAV91840.1"/>
    <property type="molecule type" value="Genomic_DNA"/>
</dbReference>